<reference evidence="1 2" key="1">
    <citation type="submission" date="2012-09" db="EMBL/GenBank/DDBJ databases">
        <title>Genome Sequence of alkane-degrading Bacterium Alcanivorax sp. 19-m-6.</title>
        <authorList>
            <person name="Lai Q."/>
            <person name="Shao Z."/>
        </authorList>
    </citation>
    <scope>NUCLEOTIDE SEQUENCE [LARGE SCALE GENOMIC DNA]</scope>
    <source>
        <strain evidence="1 2">19-m-6</strain>
    </source>
</reference>
<name>A0A095ULK9_9GAMM</name>
<protein>
    <submittedName>
        <fullName evidence="1">Uncharacterized protein</fullName>
    </submittedName>
</protein>
<evidence type="ECO:0000313" key="2">
    <source>
        <dbReference type="Proteomes" id="UP000029444"/>
    </source>
</evidence>
<accession>A0A095ULK9</accession>
<dbReference type="EMBL" id="ARXV01000018">
    <property type="protein sequence ID" value="KGD63405.1"/>
    <property type="molecule type" value="Genomic_DNA"/>
</dbReference>
<dbReference type="RefSeq" id="WP_035234743.1">
    <property type="nucleotide sequence ID" value="NZ_ARXV01000018.1"/>
</dbReference>
<comment type="caution">
    <text evidence="1">The sequence shown here is derived from an EMBL/GenBank/DDBJ whole genome shotgun (WGS) entry which is preliminary data.</text>
</comment>
<dbReference type="eggNOG" id="ENOG5034440">
    <property type="taxonomic scope" value="Bacteria"/>
</dbReference>
<gene>
    <name evidence="1" type="ORF">Y5S_03391</name>
</gene>
<organism evidence="1 2">
    <name type="scientific">Alcanivorax nanhaiticus</name>
    <dbReference type="NCBI Taxonomy" id="1177154"/>
    <lineage>
        <taxon>Bacteria</taxon>
        <taxon>Pseudomonadati</taxon>
        <taxon>Pseudomonadota</taxon>
        <taxon>Gammaproteobacteria</taxon>
        <taxon>Oceanospirillales</taxon>
        <taxon>Alcanivoracaceae</taxon>
        <taxon>Alcanivorax</taxon>
    </lineage>
</organism>
<evidence type="ECO:0000313" key="1">
    <source>
        <dbReference type="EMBL" id="KGD63405.1"/>
    </source>
</evidence>
<keyword evidence="2" id="KW-1185">Reference proteome</keyword>
<sequence length="206" mass="23540">MQYAYMQFTKDRNFLVDARELRYIEQIMDAEDRQRAAELSDTAPSEEKGDYRLAVVYGCYMPQADLNFPTNEKVRQVEEAVGFAMVTVQDAEVRYLTIEAVKVFDNPLISTCGHSKELHRSQNIGFAALVQIPKEMVIGSASTQAVSAFLRYKEQMDLMSNVLNRKGVFALKAEEKRIPKGITLTKENWLNYLDVNRALKTARDII</sequence>
<dbReference type="AlphaFoldDB" id="A0A095ULK9"/>
<proteinExistence type="predicted"/>
<dbReference type="Proteomes" id="UP000029444">
    <property type="component" value="Unassembled WGS sequence"/>
</dbReference>
<dbReference type="OrthoDB" id="5871389at2"/>